<reference evidence="1 2" key="1">
    <citation type="submission" date="2015-01" db="EMBL/GenBank/DDBJ databases">
        <title>Evolution of Trichinella species and genotypes.</title>
        <authorList>
            <person name="Korhonen P.K."/>
            <person name="Edoardo P."/>
            <person name="Giuseppe L.R."/>
            <person name="Gasser R.B."/>
        </authorList>
    </citation>
    <scope>NUCLEOTIDE SEQUENCE [LARGE SCALE GENOMIC DNA]</scope>
    <source>
        <strain evidence="1">ISS37</strain>
    </source>
</reference>
<dbReference type="EMBL" id="JYDL01000009">
    <property type="protein sequence ID" value="KRX26103.1"/>
    <property type="molecule type" value="Genomic_DNA"/>
</dbReference>
<sequence>MLLHVYYCNAEKTFLRHVTKIREQNIPHEKAIQKLRIIISLHLLITRNSNNQQFTLTLNFMRLNNCNNYNQLNDNGL</sequence>
<protein>
    <submittedName>
        <fullName evidence="1">Uncharacterized protein</fullName>
    </submittedName>
</protein>
<organism evidence="1 2">
    <name type="scientific">Trichinella nelsoni</name>
    <dbReference type="NCBI Taxonomy" id="6336"/>
    <lineage>
        <taxon>Eukaryota</taxon>
        <taxon>Metazoa</taxon>
        <taxon>Ecdysozoa</taxon>
        <taxon>Nematoda</taxon>
        <taxon>Enoplea</taxon>
        <taxon>Dorylaimia</taxon>
        <taxon>Trichinellida</taxon>
        <taxon>Trichinellidae</taxon>
        <taxon>Trichinella</taxon>
    </lineage>
</organism>
<dbReference type="AlphaFoldDB" id="A0A0V0SHA5"/>
<keyword evidence="2" id="KW-1185">Reference proteome</keyword>
<comment type="caution">
    <text evidence="1">The sequence shown here is derived from an EMBL/GenBank/DDBJ whole genome shotgun (WGS) entry which is preliminary data.</text>
</comment>
<proteinExistence type="predicted"/>
<name>A0A0V0SHA5_9BILA</name>
<accession>A0A0V0SHA5</accession>
<dbReference type="Proteomes" id="UP000054630">
    <property type="component" value="Unassembled WGS sequence"/>
</dbReference>
<evidence type="ECO:0000313" key="1">
    <source>
        <dbReference type="EMBL" id="KRX26103.1"/>
    </source>
</evidence>
<gene>
    <name evidence="1" type="ORF">T07_1612</name>
</gene>
<evidence type="ECO:0000313" key="2">
    <source>
        <dbReference type="Proteomes" id="UP000054630"/>
    </source>
</evidence>